<evidence type="ECO:0000313" key="2">
    <source>
        <dbReference type="EMBL" id="KAK5926958.1"/>
    </source>
</evidence>
<sequence length="66" mass="7573">MARRRLCPLLTAHRSRQQTPAPAAAMRLPDDLSCPKDGDREARPHLQLWEYYRQPPPPNPQTPNTS</sequence>
<dbReference type="EMBL" id="JAURVH010001519">
    <property type="protein sequence ID" value="KAK5926958.1"/>
    <property type="molecule type" value="Genomic_DNA"/>
</dbReference>
<gene>
    <name evidence="2" type="ORF">CgunFtcFv8_022490</name>
</gene>
<feature type="region of interest" description="Disordered" evidence="1">
    <location>
        <begin position="15"/>
        <end position="66"/>
    </location>
</feature>
<protein>
    <submittedName>
        <fullName evidence="2">Uncharacterized protein</fullName>
    </submittedName>
</protein>
<organism evidence="2 3">
    <name type="scientific">Champsocephalus gunnari</name>
    <name type="common">Mackerel icefish</name>
    <dbReference type="NCBI Taxonomy" id="52237"/>
    <lineage>
        <taxon>Eukaryota</taxon>
        <taxon>Metazoa</taxon>
        <taxon>Chordata</taxon>
        <taxon>Craniata</taxon>
        <taxon>Vertebrata</taxon>
        <taxon>Euteleostomi</taxon>
        <taxon>Actinopterygii</taxon>
        <taxon>Neopterygii</taxon>
        <taxon>Teleostei</taxon>
        <taxon>Neoteleostei</taxon>
        <taxon>Acanthomorphata</taxon>
        <taxon>Eupercaria</taxon>
        <taxon>Perciformes</taxon>
        <taxon>Notothenioidei</taxon>
        <taxon>Channichthyidae</taxon>
        <taxon>Champsocephalus</taxon>
    </lineage>
</organism>
<comment type="caution">
    <text evidence="2">The sequence shown here is derived from an EMBL/GenBank/DDBJ whole genome shotgun (WGS) entry which is preliminary data.</text>
</comment>
<evidence type="ECO:0000256" key="1">
    <source>
        <dbReference type="SAM" id="MobiDB-lite"/>
    </source>
</evidence>
<feature type="compositionally biased region" description="Basic and acidic residues" evidence="1">
    <location>
        <begin position="28"/>
        <end position="44"/>
    </location>
</feature>
<name>A0AAN8DUL8_CHAGU</name>
<reference evidence="2 3" key="1">
    <citation type="journal article" date="2023" name="Mol. Biol. Evol.">
        <title>Genomics of Secondarily Temperate Adaptation in the Only Non-Antarctic Icefish.</title>
        <authorList>
            <person name="Rivera-Colon A.G."/>
            <person name="Rayamajhi N."/>
            <person name="Minhas B.F."/>
            <person name="Madrigal G."/>
            <person name="Bilyk K.T."/>
            <person name="Yoon V."/>
            <person name="Hune M."/>
            <person name="Gregory S."/>
            <person name="Cheng C.H.C."/>
            <person name="Catchen J.M."/>
        </authorList>
    </citation>
    <scope>NUCLEOTIDE SEQUENCE [LARGE SCALE GENOMIC DNA]</scope>
    <source>
        <tissue evidence="2">White muscle</tissue>
    </source>
</reference>
<dbReference type="AlphaFoldDB" id="A0AAN8DUL8"/>
<feature type="compositionally biased region" description="Pro residues" evidence="1">
    <location>
        <begin position="54"/>
        <end position="66"/>
    </location>
</feature>
<evidence type="ECO:0000313" key="3">
    <source>
        <dbReference type="Proteomes" id="UP001331515"/>
    </source>
</evidence>
<proteinExistence type="predicted"/>
<keyword evidence="3" id="KW-1185">Reference proteome</keyword>
<accession>A0AAN8DUL8</accession>
<dbReference type="Proteomes" id="UP001331515">
    <property type="component" value="Unassembled WGS sequence"/>
</dbReference>